<comment type="function">
    <text evidence="10">Transfers the 4'-phosphopantetheine moiety from coenzyme A to a Ser of acyl-carrier-protein.</text>
</comment>
<feature type="domain" description="4'-phosphopantetheinyl transferase" evidence="11">
    <location>
        <begin position="5"/>
        <end position="121"/>
    </location>
</feature>
<dbReference type="EMBL" id="WJPP01000002">
    <property type="protein sequence ID" value="MRH77728.1"/>
    <property type="molecule type" value="Genomic_DNA"/>
</dbReference>
<keyword evidence="10" id="KW-0963">Cytoplasm</keyword>
<dbReference type="InterPro" id="IPR008278">
    <property type="entry name" value="4-PPantetheinyl_Trfase_dom"/>
</dbReference>
<evidence type="ECO:0000256" key="3">
    <source>
        <dbReference type="ARBA" id="ARBA00022723"/>
    </source>
</evidence>
<sequence length="126" mass="13124">MSILGLGTDVVEIARMQQIYAAHGERFAKRLLSQQEYPALASAAQPAALLARRFAAKEAAAKALGCGIGAQASFHDLIVAHDDAGAPKLVLSGPAAIRAQQLGVSSTHLSISDERAYAMAVVILES</sequence>
<proteinExistence type="inferred from homology"/>
<dbReference type="NCBIfam" id="TIGR00556">
    <property type="entry name" value="pantethn_trn"/>
    <property type="match status" value="1"/>
</dbReference>
<dbReference type="SUPFAM" id="SSF56214">
    <property type="entry name" value="4'-phosphopantetheinyl transferase"/>
    <property type="match status" value="1"/>
</dbReference>
<dbReference type="EC" id="2.7.8.7" evidence="10"/>
<dbReference type="Pfam" id="PF01648">
    <property type="entry name" value="ACPS"/>
    <property type="match status" value="1"/>
</dbReference>
<dbReference type="GO" id="GO:0008897">
    <property type="term" value="F:holo-[acyl-carrier-protein] synthase activity"/>
    <property type="evidence" value="ECO:0007669"/>
    <property type="project" value="UniProtKB-UniRule"/>
</dbReference>
<dbReference type="HAMAP" id="MF_00101">
    <property type="entry name" value="AcpS"/>
    <property type="match status" value="1"/>
</dbReference>
<comment type="function">
    <text evidence="9">Transfers the 4'-phosphopantetheine moiety from coenzyme A to the 'Ser-36' of acyl-carrier-protein.</text>
</comment>
<keyword evidence="3 10" id="KW-0479">Metal-binding</keyword>
<dbReference type="Proteomes" id="UP000433788">
    <property type="component" value="Unassembled WGS sequence"/>
</dbReference>
<dbReference type="InterPro" id="IPR002582">
    <property type="entry name" value="ACPS"/>
</dbReference>
<comment type="similarity">
    <text evidence="10">Belongs to the P-Pant transferase superfamily. AcpS family.</text>
</comment>
<comment type="cofactor">
    <cofactor evidence="10">
        <name>Mg(2+)</name>
        <dbReference type="ChEBI" id="CHEBI:18420"/>
    </cofactor>
</comment>
<dbReference type="InterPro" id="IPR037143">
    <property type="entry name" value="4-PPantetheinyl_Trfase_dom_sf"/>
</dbReference>
<keyword evidence="6 10" id="KW-0443">Lipid metabolism</keyword>
<reference evidence="12 13" key="1">
    <citation type="submission" date="2019-11" db="EMBL/GenBank/DDBJ databases">
        <authorList>
            <person name="Zhang X.Y."/>
        </authorList>
    </citation>
    <scope>NUCLEOTIDE SEQUENCE [LARGE SCALE GENOMIC DNA]</scope>
    <source>
        <strain evidence="12 13">C176</strain>
    </source>
</reference>
<dbReference type="AlphaFoldDB" id="A0A6N7QRG6"/>
<comment type="catalytic activity">
    <reaction evidence="8 10">
        <text>apo-[ACP] + CoA = holo-[ACP] + adenosine 3',5'-bisphosphate + H(+)</text>
        <dbReference type="Rhea" id="RHEA:12068"/>
        <dbReference type="Rhea" id="RHEA-COMP:9685"/>
        <dbReference type="Rhea" id="RHEA-COMP:9690"/>
        <dbReference type="ChEBI" id="CHEBI:15378"/>
        <dbReference type="ChEBI" id="CHEBI:29999"/>
        <dbReference type="ChEBI" id="CHEBI:57287"/>
        <dbReference type="ChEBI" id="CHEBI:58343"/>
        <dbReference type="ChEBI" id="CHEBI:64479"/>
        <dbReference type="EC" id="2.7.8.7"/>
    </reaction>
</comment>
<dbReference type="GO" id="GO:0006633">
    <property type="term" value="P:fatty acid biosynthetic process"/>
    <property type="evidence" value="ECO:0007669"/>
    <property type="project" value="UniProtKB-UniRule"/>
</dbReference>
<keyword evidence="4 10" id="KW-0276">Fatty acid metabolism</keyword>
<keyword evidence="2 10" id="KW-0808">Transferase</keyword>
<protein>
    <recommendedName>
        <fullName evidence="10">Holo-[acyl-carrier-protein] synthase</fullName>
        <shortName evidence="10">Holo-ACP synthase</shortName>
        <ecNumber evidence="10">2.7.8.7</ecNumber>
    </recommendedName>
    <alternativeName>
        <fullName evidence="10">4'-phosphopantetheinyl transferase AcpS</fullName>
    </alternativeName>
</protein>
<dbReference type="GO" id="GO:0000287">
    <property type="term" value="F:magnesium ion binding"/>
    <property type="evidence" value="ECO:0007669"/>
    <property type="project" value="UniProtKB-UniRule"/>
</dbReference>
<accession>A0A6N7QRG6</accession>
<evidence type="ECO:0000256" key="6">
    <source>
        <dbReference type="ARBA" id="ARBA00023098"/>
    </source>
</evidence>
<evidence type="ECO:0000256" key="9">
    <source>
        <dbReference type="ARBA" id="ARBA00054726"/>
    </source>
</evidence>
<keyword evidence="7 10" id="KW-0275">Fatty acid biosynthesis</keyword>
<name>A0A6N7QRG6_9GAMM</name>
<gene>
    <name evidence="10" type="primary">acpS</name>
    <name evidence="12" type="ORF">GH984_03330</name>
</gene>
<dbReference type="Gene3D" id="3.90.470.20">
    <property type="entry name" value="4'-phosphopantetheinyl transferase domain"/>
    <property type="match status" value="1"/>
</dbReference>
<evidence type="ECO:0000256" key="8">
    <source>
        <dbReference type="ARBA" id="ARBA00050875"/>
    </source>
</evidence>
<evidence type="ECO:0000256" key="1">
    <source>
        <dbReference type="ARBA" id="ARBA00022516"/>
    </source>
</evidence>
<evidence type="ECO:0000256" key="4">
    <source>
        <dbReference type="ARBA" id="ARBA00022832"/>
    </source>
</evidence>
<dbReference type="RefSeq" id="WP_153718803.1">
    <property type="nucleotide sequence ID" value="NZ_WJPP01000002.1"/>
</dbReference>
<evidence type="ECO:0000256" key="2">
    <source>
        <dbReference type="ARBA" id="ARBA00022679"/>
    </source>
</evidence>
<keyword evidence="1 10" id="KW-0444">Lipid biosynthesis</keyword>
<evidence type="ECO:0000313" key="13">
    <source>
        <dbReference type="Proteomes" id="UP000433788"/>
    </source>
</evidence>
<organism evidence="12 13">
    <name type="scientific">Spiribacter salilacus</name>
    <dbReference type="NCBI Taxonomy" id="2664894"/>
    <lineage>
        <taxon>Bacteria</taxon>
        <taxon>Pseudomonadati</taxon>
        <taxon>Pseudomonadota</taxon>
        <taxon>Gammaproteobacteria</taxon>
        <taxon>Chromatiales</taxon>
        <taxon>Ectothiorhodospiraceae</taxon>
        <taxon>Spiribacter</taxon>
    </lineage>
</organism>
<keyword evidence="13" id="KW-1185">Reference proteome</keyword>
<evidence type="ECO:0000256" key="5">
    <source>
        <dbReference type="ARBA" id="ARBA00022842"/>
    </source>
</evidence>
<dbReference type="InterPro" id="IPR004568">
    <property type="entry name" value="Ppantetheine-prot_Trfase_dom"/>
</dbReference>
<keyword evidence="5 10" id="KW-0460">Magnesium</keyword>
<evidence type="ECO:0000256" key="10">
    <source>
        <dbReference type="HAMAP-Rule" id="MF_00101"/>
    </source>
</evidence>
<feature type="binding site" evidence="10">
    <location>
        <position position="58"/>
    </location>
    <ligand>
        <name>Mg(2+)</name>
        <dbReference type="ChEBI" id="CHEBI:18420"/>
    </ligand>
</feature>
<evidence type="ECO:0000313" key="12">
    <source>
        <dbReference type="EMBL" id="MRH77728.1"/>
    </source>
</evidence>
<dbReference type="GO" id="GO:0005737">
    <property type="term" value="C:cytoplasm"/>
    <property type="evidence" value="ECO:0007669"/>
    <property type="project" value="UniProtKB-SubCell"/>
</dbReference>
<comment type="subcellular location">
    <subcellularLocation>
        <location evidence="10">Cytoplasm</location>
    </subcellularLocation>
</comment>
<evidence type="ECO:0000259" key="11">
    <source>
        <dbReference type="Pfam" id="PF01648"/>
    </source>
</evidence>
<feature type="binding site" evidence="10">
    <location>
        <position position="9"/>
    </location>
    <ligand>
        <name>Mg(2+)</name>
        <dbReference type="ChEBI" id="CHEBI:18420"/>
    </ligand>
</feature>
<dbReference type="FunFam" id="3.90.470.20:FF:000001">
    <property type="entry name" value="Holo-[acyl-carrier-protein] synthase"/>
    <property type="match status" value="1"/>
</dbReference>
<comment type="caution">
    <text evidence="12">The sequence shown here is derived from an EMBL/GenBank/DDBJ whole genome shotgun (WGS) entry which is preliminary data.</text>
</comment>
<dbReference type="NCBIfam" id="TIGR00516">
    <property type="entry name" value="acpS"/>
    <property type="match status" value="1"/>
</dbReference>
<evidence type="ECO:0000256" key="7">
    <source>
        <dbReference type="ARBA" id="ARBA00023160"/>
    </source>
</evidence>